<dbReference type="OrthoDB" id="85545at2157"/>
<dbReference type="EMBL" id="CP014854">
    <property type="protein sequence ID" value="ASI99554.1"/>
    <property type="molecule type" value="Genomic_DNA"/>
</dbReference>
<evidence type="ECO:0000256" key="1">
    <source>
        <dbReference type="ARBA" id="ARBA00022490"/>
    </source>
</evidence>
<evidence type="ECO:0000313" key="7">
    <source>
        <dbReference type="Proteomes" id="UP000197156"/>
    </source>
</evidence>
<comment type="catalytic activity">
    <reaction evidence="5">
        <text>(2R)-2,3-bisphosphoglycerate + ATP + H(+) = cyclic (2R)-2,3-bisphosphoglycerate + ADP + phosphate</text>
        <dbReference type="Rhea" id="RHEA:42412"/>
        <dbReference type="ChEBI" id="CHEBI:15378"/>
        <dbReference type="ChEBI" id="CHEBI:30616"/>
        <dbReference type="ChEBI" id="CHEBI:43474"/>
        <dbReference type="ChEBI" id="CHEBI:58248"/>
        <dbReference type="ChEBI" id="CHEBI:79081"/>
        <dbReference type="ChEBI" id="CHEBI:456216"/>
        <dbReference type="EC" id="6.5.1.9"/>
    </reaction>
</comment>
<evidence type="ECO:0000256" key="5">
    <source>
        <dbReference type="HAMAP-Rule" id="MF_01908"/>
    </source>
</evidence>
<evidence type="ECO:0000256" key="2">
    <source>
        <dbReference type="ARBA" id="ARBA00022598"/>
    </source>
</evidence>
<dbReference type="AlphaFoldDB" id="A0A218P3P9"/>
<comment type="function">
    <text evidence="5">Catalyzes the formation of cyclic 2,3-diphosphoglycerate (cDPG) by formation of an intramolecular phosphoanhydride bond at the expense of ATP.</text>
</comment>
<evidence type="ECO:0000256" key="4">
    <source>
        <dbReference type="ARBA" id="ARBA00022840"/>
    </source>
</evidence>
<accession>A0A218P3P9</accession>
<dbReference type="GO" id="GO:0005524">
    <property type="term" value="F:ATP binding"/>
    <property type="evidence" value="ECO:0007669"/>
    <property type="project" value="UniProtKB-KW"/>
</dbReference>
<dbReference type="InterPro" id="IPR016557">
    <property type="entry name" value="Cyc_diphosphoglycerate_synth"/>
</dbReference>
<gene>
    <name evidence="5" type="primary">cpgS</name>
    <name evidence="6" type="ORF">A3L02_08275</name>
</gene>
<dbReference type="GO" id="GO:0006094">
    <property type="term" value="P:gluconeogenesis"/>
    <property type="evidence" value="ECO:0007669"/>
    <property type="project" value="InterPro"/>
</dbReference>
<comment type="subcellular location">
    <subcellularLocation>
        <location evidence="5">Cytoplasm</location>
    </subcellularLocation>
</comment>
<organism evidence="6 7">
    <name type="scientific">Thermococcus celer Vu 13 = JCM 8558</name>
    <dbReference type="NCBI Taxonomy" id="1293037"/>
    <lineage>
        <taxon>Archaea</taxon>
        <taxon>Methanobacteriati</taxon>
        <taxon>Methanobacteriota</taxon>
        <taxon>Thermococci</taxon>
        <taxon>Thermococcales</taxon>
        <taxon>Thermococcaceae</taxon>
        <taxon>Thermococcus</taxon>
    </lineage>
</organism>
<dbReference type="Proteomes" id="UP000197156">
    <property type="component" value="Chromosome"/>
</dbReference>
<dbReference type="GeneID" id="33324751"/>
<keyword evidence="7" id="KW-1185">Reference proteome</keyword>
<dbReference type="GO" id="GO:0005737">
    <property type="term" value="C:cytoplasm"/>
    <property type="evidence" value="ECO:0007669"/>
    <property type="project" value="UniProtKB-SubCell"/>
</dbReference>
<evidence type="ECO:0000256" key="3">
    <source>
        <dbReference type="ARBA" id="ARBA00022741"/>
    </source>
</evidence>
<name>A0A218P3P9_THECE</name>
<dbReference type="KEGG" id="tce:A3L02_08275"/>
<dbReference type="HAMAP" id="MF_01908">
    <property type="entry name" value="Cyc_PG_syn"/>
    <property type="match status" value="1"/>
</dbReference>
<keyword evidence="2 5" id="KW-0436">Ligase</keyword>
<proteinExistence type="inferred from homology"/>
<keyword evidence="1 5" id="KW-0963">Cytoplasm</keyword>
<keyword evidence="3 5" id="KW-0547">Nucleotide-binding</keyword>
<dbReference type="GO" id="GO:0016874">
    <property type="term" value="F:ligase activity"/>
    <property type="evidence" value="ECO:0007669"/>
    <property type="project" value="UniProtKB-UniRule"/>
</dbReference>
<reference evidence="6 7" key="1">
    <citation type="submission" date="2016-03" db="EMBL/GenBank/DDBJ databases">
        <title>Complete genome sequence of Thermococcus celer.</title>
        <authorList>
            <person name="Oger P.M."/>
        </authorList>
    </citation>
    <scope>NUCLEOTIDE SEQUENCE [LARGE SCALE GENOMIC DNA]</scope>
    <source>
        <strain evidence="6 7">Vu 13</strain>
    </source>
</reference>
<keyword evidence="4 5" id="KW-0067">ATP-binding</keyword>
<dbReference type="PIRSF" id="PIRSF009445">
    <property type="entry name" value="Cyc_PG_syn"/>
    <property type="match status" value="1"/>
</dbReference>
<evidence type="ECO:0000313" key="6">
    <source>
        <dbReference type="EMBL" id="ASI99554.1"/>
    </source>
</evidence>
<dbReference type="RefSeq" id="WP_088863474.1">
    <property type="nucleotide sequence ID" value="NZ_CP014854.1"/>
</dbReference>
<dbReference type="EC" id="6.5.1.9" evidence="5"/>
<comment type="similarity">
    <text evidence="5">Belongs to the cyclic 2,3-diphosphoglycerate synthetase family.</text>
</comment>
<dbReference type="GO" id="GO:0036356">
    <property type="term" value="F:cyclic 2,3-diphosphoglycerate synthetase activity"/>
    <property type="evidence" value="ECO:0007669"/>
    <property type="project" value="InterPro"/>
</dbReference>
<sequence>MGRGRLVLIDGEHYPDVTAWAVKKLGDVCCAVFLGGSEKIGNVREVEEKLGVKVYHGRDYISSLRKALGENKVTEVVDLSDEPVLNYEDRFAIASLCMLHGVPYRGADFLFTPKPLKTLRKPSLAVMGTGKRVGKTAVSGFIARTLKGIANPVIVTMGRGGPERPEVIEGDKLEITPEFLLRLADQGRHAASDHFEDALTARVTTVGCRRCGGGMAGFSFFDAMDEGVRIAESLPNDLVILEGSGATFPAYRADGYILVIGANQRLDFIKGYFGPFRISLADTVVVTMADTVEGGRLKTLKETVESINPDADVHLTAFRPRPLGDVSGKRIGLVMTSHDALPRARGWLEKLGAEVLHSSGNLSRRDPLLEDLRSFRGIDAVAVELKAAAVDVVTRWALKNGIEVVYLDNEPVNVDGKDLKRAVLELGRSILEGRK</sequence>
<protein>
    <recommendedName>
        <fullName evidence="5">Cyclic 2,3-diphosphoglycerate synthetase</fullName>
        <shortName evidence="5">cDPGS</shortName>
        <ecNumber evidence="5">6.5.1.9</ecNumber>
    </recommendedName>
</protein>